<dbReference type="SUPFAM" id="SSF51182">
    <property type="entry name" value="RmlC-like cupins"/>
    <property type="match status" value="1"/>
</dbReference>
<dbReference type="InterPro" id="IPR046451">
    <property type="entry name" value="HgmA_C"/>
</dbReference>
<dbReference type="GO" id="GO:0004411">
    <property type="term" value="F:homogentisate 1,2-dioxygenase activity"/>
    <property type="evidence" value="ECO:0007669"/>
    <property type="project" value="InterPro"/>
</dbReference>
<feature type="region of interest" description="Disordered" evidence="9">
    <location>
        <begin position="1"/>
        <end position="22"/>
    </location>
</feature>
<evidence type="ECO:0000313" key="13">
    <source>
        <dbReference type="Proteomes" id="UP000623608"/>
    </source>
</evidence>
<evidence type="ECO:0000313" key="12">
    <source>
        <dbReference type="EMBL" id="GIF25648.1"/>
    </source>
</evidence>
<feature type="domain" description="Homogentisate 1,2-dioxygenase N-terminal" evidence="11">
    <location>
        <begin position="22"/>
        <end position="259"/>
    </location>
</feature>
<evidence type="ECO:0000259" key="10">
    <source>
        <dbReference type="Pfam" id="PF04209"/>
    </source>
</evidence>
<keyword evidence="13" id="KW-1185">Reference proteome</keyword>
<name>A0A919NWI9_9ACTN</name>
<feature type="binding site" evidence="8">
    <location>
        <position position="345"/>
    </location>
    <ligand>
        <name>Fe cation</name>
        <dbReference type="ChEBI" id="CHEBI:24875"/>
    </ligand>
</feature>
<dbReference type="Pfam" id="PF04209">
    <property type="entry name" value="HgmA_C"/>
    <property type="match status" value="1"/>
</dbReference>
<dbReference type="GO" id="GO:0005737">
    <property type="term" value="C:cytoplasm"/>
    <property type="evidence" value="ECO:0007669"/>
    <property type="project" value="TreeGrafter"/>
</dbReference>
<evidence type="ECO:0000256" key="7">
    <source>
        <dbReference type="PIRSR" id="PIRSR605708-1"/>
    </source>
</evidence>
<dbReference type="GO" id="GO:0006559">
    <property type="term" value="P:L-phenylalanine catabolic process"/>
    <property type="evidence" value="ECO:0007669"/>
    <property type="project" value="InterPro"/>
</dbReference>
<organism evidence="12 13">
    <name type="scientific">Paractinoplanes tereljensis</name>
    <dbReference type="NCBI Taxonomy" id="571912"/>
    <lineage>
        <taxon>Bacteria</taxon>
        <taxon>Bacillati</taxon>
        <taxon>Actinomycetota</taxon>
        <taxon>Actinomycetes</taxon>
        <taxon>Micromonosporales</taxon>
        <taxon>Micromonosporaceae</taxon>
        <taxon>Paractinoplanes</taxon>
    </lineage>
</organism>
<feature type="binding site" evidence="8">
    <location>
        <position position="314"/>
    </location>
    <ligand>
        <name>Fe cation</name>
        <dbReference type="ChEBI" id="CHEBI:24875"/>
    </ligand>
</feature>
<dbReference type="PANTHER" id="PTHR11056">
    <property type="entry name" value="HOMOGENTISATE 1,2-DIOXYGENASE"/>
    <property type="match status" value="1"/>
</dbReference>
<dbReference type="InterPro" id="IPR014710">
    <property type="entry name" value="RmlC-like_jellyroll"/>
</dbReference>
<evidence type="ECO:0000256" key="3">
    <source>
        <dbReference type="ARBA" id="ARBA00022723"/>
    </source>
</evidence>
<reference evidence="12" key="1">
    <citation type="submission" date="2021-01" db="EMBL/GenBank/DDBJ databases">
        <title>Whole genome shotgun sequence of Actinoplanes tereljensis NBRC 105297.</title>
        <authorList>
            <person name="Komaki H."/>
            <person name="Tamura T."/>
        </authorList>
    </citation>
    <scope>NUCLEOTIDE SEQUENCE</scope>
    <source>
        <strain evidence="12">NBRC 105297</strain>
    </source>
</reference>
<dbReference type="Proteomes" id="UP000623608">
    <property type="component" value="Unassembled WGS sequence"/>
</dbReference>
<evidence type="ECO:0000256" key="5">
    <source>
        <dbReference type="ARBA" id="ARBA00023002"/>
    </source>
</evidence>
<dbReference type="Gene3D" id="2.60.120.10">
    <property type="entry name" value="Jelly Rolls"/>
    <property type="match status" value="2"/>
</dbReference>
<evidence type="ECO:0000256" key="1">
    <source>
        <dbReference type="ARBA" id="ARBA00001962"/>
    </source>
</evidence>
<evidence type="ECO:0000259" key="11">
    <source>
        <dbReference type="Pfam" id="PF20510"/>
    </source>
</evidence>
<dbReference type="RefSeq" id="WP_203813465.1">
    <property type="nucleotide sequence ID" value="NZ_BOMY01000053.1"/>
</dbReference>
<dbReference type="InterPro" id="IPR011051">
    <property type="entry name" value="RmlC_Cupin_sf"/>
</dbReference>
<feature type="binding site" evidence="8">
    <location>
        <position position="345"/>
    </location>
    <ligand>
        <name>homogentisate</name>
        <dbReference type="ChEBI" id="CHEBI:16169"/>
    </ligand>
</feature>
<evidence type="ECO:0000256" key="2">
    <source>
        <dbReference type="ARBA" id="ARBA00007757"/>
    </source>
</evidence>
<dbReference type="EMBL" id="BOMY01000053">
    <property type="protein sequence ID" value="GIF25648.1"/>
    <property type="molecule type" value="Genomic_DNA"/>
</dbReference>
<evidence type="ECO:0000256" key="4">
    <source>
        <dbReference type="ARBA" id="ARBA00022964"/>
    </source>
</evidence>
<dbReference type="GO" id="GO:0046872">
    <property type="term" value="F:metal ion binding"/>
    <property type="evidence" value="ECO:0007669"/>
    <property type="project" value="UniProtKB-KW"/>
</dbReference>
<keyword evidence="4" id="KW-0223">Dioxygenase</keyword>
<feature type="domain" description="Homogentisate 1,2-dioxygenase C-terminal" evidence="10">
    <location>
        <begin position="282"/>
        <end position="360"/>
    </location>
</feature>
<dbReference type="CDD" id="cd02208">
    <property type="entry name" value="cupin_RmlC-like"/>
    <property type="match status" value="1"/>
</dbReference>
<sequence length="398" mass="44040">MTFYRQVGSIPPKRHTQHRRPDGGLYAEELVGEEGFSSDSSLVYHRGIPSALVDARPWELPDQTVTANSPLIPRHLKLHDLFTGEEWKAVDAVTGRRLVLGNADVRISYAVSGLPSPLYRNAVGDECVFVERGSATVETTFGALEVGPGDYVIIPRMTTHRWLPQEGEPLRTYAIEANSHIAPPKRYLSRYGQFLEHSPYCERDLRGPQKTLLAEGTDVEIYVKHRGENGLAGTIHVVPEHPFDVVGWDGCLYPYAFNLKDFEPITGRVHQPPPVHQVFEGANFVICNFLPRKVDYHPLAIPVPYYHSNVDSDEVMFYVDGDYEARKGSGIGKGSISLHPGGHSHGPQPGAVERSLGAEFFDETAVMVDTFRPLGLGEAGLASDDGRYAWSWSGRGPA</sequence>
<comment type="similarity">
    <text evidence="2">Belongs to the homogentisate dioxygenase family.</text>
</comment>
<dbReference type="InterPro" id="IPR046452">
    <property type="entry name" value="HgmA_N"/>
</dbReference>
<dbReference type="AlphaFoldDB" id="A0A919NWI9"/>
<proteinExistence type="inferred from homology"/>
<dbReference type="GO" id="GO:0006570">
    <property type="term" value="P:tyrosine metabolic process"/>
    <property type="evidence" value="ECO:0007669"/>
    <property type="project" value="InterPro"/>
</dbReference>
<gene>
    <name evidence="12" type="ORF">Ate02nite_83780</name>
</gene>
<evidence type="ECO:0000256" key="6">
    <source>
        <dbReference type="ARBA" id="ARBA00023004"/>
    </source>
</evidence>
<keyword evidence="3 8" id="KW-0479">Metal-binding</keyword>
<comment type="caution">
    <text evidence="12">The sequence shown here is derived from an EMBL/GenBank/DDBJ whole genome shotgun (WGS) entry which is preliminary data.</text>
</comment>
<feature type="binding site" evidence="8">
    <location>
        <position position="323"/>
    </location>
    <ligand>
        <name>homogentisate</name>
        <dbReference type="ChEBI" id="CHEBI:16169"/>
    </ligand>
</feature>
<dbReference type="Pfam" id="PF20510">
    <property type="entry name" value="HgmA_N"/>
    <property type="match status" value="1"/>
</dbReference>
<keyword evidence="6 8" id="KW-0408">Iron</keyword>
<dbReference type="InterPro" id="IPR005708">
    <property type="entry name" value="Homogentis_dOase"/>
</dbReference>
<dbReference type="PANTHER" id="PTHR11056:SF0">
    <property type="entry name" value="HOMOGENTISATE 1,2-DIOXYGENASE"/>
    <property type="match status" value="1"/>
</dbReference>
<keyword evidence="5" id="KW-0560">Oxidoreductase</keyword>
<protein>
    <submittedName>
        <fullName evidence="12">Homogentisate 1,2-dioxygenase</fullName>
    </submittedName>
</protein>
<feature type="active site" description="Proton acceptor" evidence="7">
    <location>
        <position position="270"/>
    </location>
</feature>
<evidence type="ECO:0000256" key="8">
    <source>
        <dbReference type="PIRSR" id="PIRSR605708-2"/>
    </source>
</evidence>
<accession>A0A919NWI9</accession>
<evidence type="ECO:0000256" key="9">
    <source>
        <dbReference type="SAM" id="MobiDB-lite"/>
    </source>
</evidence>
<feature type="binding site" evidence="8">
    <location>
        <position position="307"/>
    </location>
    <ligand>
        <name>Fe cation</name>
        <dbReference type="ChEBI" id="CHEBI:24875"/>
    </ligand>
</feature>
<comment type="cofactor">
    <cofactor evidence="1 8">
        <name>Fe cation</name>
        <dbReference type="ChEBI" id="CHEBI:24875"/>
    </cofactor>
</comment>